<feature type="transmembrane region" description="Helical" evidence="2">
    <location>
        <begin position="43"/>
        <end position="65"/>
    </location>
</feature>
<name>A0ABU4F3J8_WILMA</name>
<feature type="region of interest" description="Disordered" evidence="1">
    <location>
        <begin position="92"/>
        <end position="119"/>
    </location>
</feature>
<feature type="domain" description="DUF8176" evidence="3">
    <location>
        <begin position="105"/>
        <end position="223"/>
    </location>
</feature>
<gene>
    <name evidence="4" type="ORF">R4198_23985</name>
</gene>
<evidence type="ECO:0000256" key="2">
    <source>
        <dbReference type="SAM" id="Phobius"/>
    </source>
</evidence>
<dbReference type="InterPro" id="IPR058489">
    <property type="entry name" value="DUF8176"/>
</dbReference>
<keyword evidence="5" id="KW-1185">Reference proteome</keyword>
<keyword evidence="2" id="KW-0812">Transmembrane</keyword>
<organism evidence="4 5">
    <name type="scientific">Williamsia marianensis</name>
    <dbReference type="NCBI Taxonomy" id="85044"/>
    <lineage>
        <taxon>Bacteria</taxon>
        <taxon>Bacillati</taxon>
        <taxon>Actinomycetota</taxon>
        <taxon>Actinomycetes</taxon>
        <taxon>Mycobacteriales</taxon>
        <taxon>Nocardiaceae</taxon>
        <taxon>Williamsia</taxon>
    </lineage>
</organism>
<feature type="compositionally biased region" description="Low complexity" evidence="1">
    <location>
        <begin position="102"/>
        <end position="119"/>
    </location>
</feature>
<comment type="caution">
    <text evidence="4">The sequence shown here is derived from an EMBL/GenBank/DDBJ whole genome shotgun (WGS) entry which is preliminary data.</text>
</comment>
<evidence type="ECO:0000313" key="5">
    <source>
        <dbReference type="Proteomes" id="UP001185792"/>
    </source>
</evidence>
<sequence length="231" mass="24194">MVAAPSAAGLDPVVAQPPAPLRRPSPAIRPPQQPRRRGARRGLLIAVTAFVLVVTASAGAGVWALQSMSSSTSKPTASAIPSAPVQVIDSIATQPSSPPTADPADPCPETTTGAVTTGDDQGDVVGGAAVIKRFNFAYYVWRSGAKAREVVAPNALVGTVQQLDDGIRSIPEGSTFCLSITDRGEGLWAVQLTQNTPNPADRKVWHQLVQTVDSQGRTWIVSIDTDKRKGQ</sequence>
<protein>
    <recommendedName>
        <fullName evidence="3">DUF8176 domain-containing protein</fullName>
    </recommendedName>
</protein>
<dbReference type="RefSeq" id="WP_317714739.1">
    <property type="nucleotide sequence ID" value="NZ_JAWLUM010000005.1"/>
</dbReference>
<evidence type="ECO:0000259" key="3">
    <source>
        <dbReference type="Pfam" id="PF26527"/>
    </source>
</evidence>
<reference evidence="4 5" key="1">
    <citation type="submission" date="2023-10" db="EMBL/GenBank/DDBJ databases">
        <title>Development of a sustainable strategy for remediation of hydrocarbon-contaminated territories based on the waste exchange concept.</title>
        <authorList>
            <person name="Krivoruchko A."/>
        </authorList>
    </citation>
    <scope>NUCLEOTIDE SEQUENCE [LARGE SCALE GENOMIC DNA]</scope>
    <source>
        <strain evidence="4 5">IEGM 1236</strain>
    </source>
</reference>
<proteinExistence type="predicted"/>
<dbReference type="Proteomes" id="UP001185792">
    <property type="component" value="Unassembled WGS sequence"/>
</dbReference>
<feature type="compositionally biased region" description="Pro residues" evidence="1">
    <location>
        <begin position="15"/>
        <end position="33"/>
    </location>
</feature>
<evidence type="ECO:0000313" key="4">
    <source>
        <dbReference type="EMBL" id="MDV7136766.1"/>
    </source>
</evidence>
<dbReference type="Pfam" id="PF26527">
    <property type="entry name" value="DUF8176"/>
    <property type="match status" value="1"/>
</dbReference>
<dbReference type="EMBL" id="JAWLUM010000005">
    <property type="protein sequence ID" value="MDV7136766.1"/>
    <property type="molecule type" value="Genomic_DNA"/>
</dbReference>
<keyword evidence="2" id="KW-1133">Transmembrane helix</keyword>
<evidence type="ECO:0000256" key="1">
    <source>
        <dbReference type="SAM" id="MobiDB-lite"/>
    </source>
</evidence>
<feature type="region of interest" description="Disordered" evidence="1">
    <location>
        <begin position="1"/>
        <end position="37"/>
    </location>
</feature>
<accession>A0ABU4F3J8</accession>
<keyword evidence="2" id="KW-0472">Membrane</keyword>